<reference evidence="1" key="1">
    <citation type="journal article" date="2015" name="Nature">
        <title>Complex archaea that bridge the gap between prokaryotes and eukaryotes.</title>
        <authorList>
            <person name="Spang A."/>
            <person name="Saw J.H."/>
            <person name="Jorgensen S.L."/>
            <person name="Zaremba-Niedzwiedzka K."/>
            <person name="Martijn J."/>
            <person name="Lind A.E."/>
            <person name="van Eijk R."/>
            <person name="Schleper C."/>
            <person name="Guy L."/>
            <person name="Ettema T.J."/>
        </authorList>
    </citation>
    <scope>NUCLEOTIDE SEQUENCE</scope>
</reference>
<comment type="caution">
    <text evidence="1">The sequence shown here is derived from an EMBL/GenBank/DDBJ whole genome shotgun (WGS) entry which is preliminary data.</text>
</comment>
<proteinExistence type="predicted"/>
<name>A0A0F9NFV6_9ZZZZ</name>
<evidence type="ECO:0000313" key="1">
    <source>
        <dbReference type="EMBL" id="KKN16824.1"/>
    </source>
</evidence>
<gene>
    <name evidence="1" type="ORF">LCGC14_0972090</name>
</gene>
<evidence type="ECO:0008006" key="2">
    <source>
        <dbReference type="Google" id="ProtNLM"/>
    </source>
</evidence>
<dbReference type="EMBL" id="LAZR01003578">
    <property type="protein sequence ID" value="KKN16824.1"/>
    <property type="molecule type" value="Genomic_DNA"/>
</dbReference>
<dbReference type="AlphaFoldDB" id="A0A0F9NFV6"/>
<organism evidence="1">
    <name type="scientific">marine sediment metagenome</name>
    <dbReference type="NCBI Taxonomy" id="412755"/>
    <lineage>
        <taxon>unclassified sequences</taxon>
        <taxon>metagenomes</taxon>
        <taxon>ecological metagenomes</taxon>
    </lineage>
</organism>
<protein>
    <recommendedName>
        <fullName evidence="2">DUF1540 domain-containing protein</fullName>
    </recommendedName>
</protein>
<accession>A0A0F9NFV6</accession>
<sequence>MTAILCDCTTCEWNYDGDGICGCRRSTIALDSDGRCIDAPPDDTIQEG</sequence>